<comment type="caution">
    <text evidence="1">The sequence shown here is derived from an EMBL/GenBank/DDBJ whole genome shotgun (WGS) entry which is preliminary data.</text>
</comment>
<reference evidence="1 2" key="1">
    <citation type="submission" date="2018-04" db="EMBL/GenBank/DDBJ databases">
        <title>Genomic Encyclopedia of Archaeal and Bacterial Type Strains, Phase II (KMG-II): from individual species to whole genera.</title>
        <authorList>
            <person name="Goeker M."/>
        </authorList>
    </citation>
    <scope>NUCLEOTIDE SEQUENCE [LARGE SCALE GENOMIC DNA]</scope>
    <source>
        <strain evidence="1 2">DSM 25521</strain>
    </source>
</reference>
<protein>
    <recommendedName>
        <fullName evidence="3">DUF2946 family protein</fullName>
    </recommendedName>
</protein>
<keyword evidence="2" id="KW-1185">Reference proteome</keyword>
<sequence length="131" mass="13324">MWLFRGGRFRIARSVLAATLIYVIAATGMLGSIARAASGLESSGFVVICTMEGTGIAADGSGPVTKAQTAQHCGLCQAGTAMATPPVSEGVPVAEPVPAPPPLARPALLAPVRSFEGWIGTRPPRAPPFAV</sequence>
<dbReference type="OrthoDB" id="8480863at2"/>
<organism evidence="1 2">
    <name type="scientific">Phreatobacter oligotrophus</name>
    <dbReference type="NCBI Taxonomy" id="1122261"/>
    <lineage>
        <taxon>Bacteria</taxon>
        <taxon>Pseudomonadati</taxon>
        <taxon>Pseudomonadota</taxon>
        <taxon>Alphaproteobacteria</taxon>
        <taxon>Hyphomicrobiales</taxon>
        <taxon>Phreatobacteraceae</taxon>
        <taxon>Phreatobacter</taxon>
    </lineage>
</organism>
<dbReference type="RefSeq" id="WP_108179580.1">
    <property type="nucleotide sequence ID" value="NZ_PZZL01000021.1"/>
</dbReference>
<dbReference type="EMBL" id="PZZL01000021">
    <property type="protein sequence ID" value="PTM49069.1"/>
    <property type="molecule type" value="Genomic_DNA"/>
</dbReference>
<evidence type="ECO:0000313" key="2">
    <source>
        <dbReference type="Proteomes" id="UP000241808"/>
    </source>
</evidence>
<evidence type="ECO:0008006" key="3">
    <source>
        <dbReference type="Google" id="ProtNLM"/>
    </source>
</evidence>
<name>A0A2T4YWM8_9HYPH</name>
<gene>
    <name evidence="1" type="ORF">C8P69_12122</name>
</gene>
<dbReference type="Proteomes" id="UP000241808">
    <property type="component" value="Unassembled WGS sequence"/>
</dbReference>
<proteinExistence type="predicted"/>
<dbReference type="AlphaFoldDB" id="A0A2T4YWM8"/>
<dbReference type="Pfam" id="PF11162">
    <property type="entry name" value="DUF2946"/>
    <property type="match status" value="1"/>
</dbReference>
<accession>A0A2T4YWM8</accession>
<evidence type="ECO:0000313" key="1">
    <source>
        <dbReference type="EMBL" id="PTM49069.1"/>
    </source>
</evidence>
<dbReference type="InterPro" id="IPR021333">
    <property type="entry name" value="DUF2946"/>
</dbReference>